<feature type="transmembrane region" description="Helical" evidence="1">
    <location>
        <begin position="223"/>
        <end position="241"/>
    </location>
</feature>
<feature type="transmembrane region" description="Helical" evidence="1">
    <location>
        <begin position="199"/>
        <end position="217"/>
    </location>
</feature>
<dbReference type="Proteomes" id="UP000319771">
    <property type="component" value="Unassembled WGS sequence"/>
</dbReference>
<feature type="transmembrane region" description="Helical" evidence="1">
    <location>
        <begin position="98"/>
        <end position="116"/>
    </location>
</feature>
<organism evidence="2 3">
    <name type="scientific">Eiseniibacteriota bacterium</name>
    <dbReference type="NCBI Taxonomy" id="2212470"/>
    <lineage>
        <taxon>Bacteria</taxon>
        <taxon>Candidatus Eiseniibacteriota</taxon>
    </lineage>
</organism>
<feature type="transmembrane region" description="Helical" evidence="1">
    <location>
        <begin position="253"/>
        <end position="274"/>
    </location>
</feature>
<feature type="transmembrane region" description="Helical" evidence="1">
    <location>
        <begin position="74"/>
        <end position="92"/>
    </location>
</feature>
<evidence type="ECO:0008006" key="4">
    <source>
        <dbReference type="Google" id="ProtNLM"/>
    </source>
</evidence>
<dbReference type="Gene3D" id="1.25.40.10">
    <property type="entry name" value="Tetratricopeptide repeat domain"/>
    <property type="match status" value="1"/>
</dbReference>
<proteinExistence type="predicted"/>
<evidence type="ECO:0000313" key="2">
    <source>
        <dbReference type="EMBL" id="TMQ72088.1"/>
    </source>
</evidence>
<gene>
    <name evidence="2" type="ORF">E6K81_08420</name>
</gene>
<keyword evidence="1" id="KW-0472">Membrane</keyword>
<dbReference type="SUPFAM" id="SSF48452">
    <property type="entry name" value="TPR-like"/>
    <property type="match status" value="1"/>
</dbReference>
<comment type="caution">
    <text evidence="2">The sequence shown here is derived from an EMBL/GenBank/DDBJ whole genome shotgun (WGS) entry which is preliminary data.</text>
</comment>
<protein>
    <recommendedName>
        <fullName evidence="4">Tetratricopeptide repeat protein</fullName>
    </recommendedName>
</protein>
<keyword evidence="1" id="KW-1133">Transmembrane helix</keyword>
<sequence>MLRRGAVETGALPRDFIQTLPLERMIELDLPRGLRAATGIDPDLVTRAVEALAAAALGALAVRLTREWGLRGGAALVAAATIVCGGWLTCFTGLGKPAALLCVLTAAALLGATRLARTGQGGVLLGGSVAAAFLLHRSGLALAPLWLAALVPAFRGHGDPAGRPGLGLGTAAWLPALALVIVAPALWRILTEFDLPRHLLPAGATGAGALALAVAPLHLLDLANLLVFQTPALVVALALAARREPAGAQGVAARLSTWCALSFVPLLLFVHPIQGVFRDLDVFACAGLAAALFAAERIGRAIAAGRLRPWLAPALVAAVVAPALQWLLHFHDPARGFARARAAAVEAPARSQDERARLWDALAYRAFRDRQWDRAVEACEQSARRAPHPRALTMLAIARTYTGDYRGAESLYVALATRDPGDPLGWLGLAGVSLRLGDSLWSARAMARLESYPRGGREAGLIHRHLRAFPVVWPASAGPPPP</sequence>
<dbReference type="InterPro" id="IPR011990">
    <property type="entry name" value="TPR-like_helical_dom_sf"/>
</dbReference>
<evidence type="ECO:0000256" key="1">
    <source>
        <dbReference type="SAM" id="Phobius"/>
    </source>
</evidence>
<dbReference type="AlphaFoldDB" id="A0A538U876"/>
<feature type="transmembrane region" description="Helical" evidence="1">
    <location>
        <begin position="166"/>
        <end position="187"/>
    </location>
</feature>
<dbReference type="EMBL" id="VBPB01000122">
    <property type="protein sequence ID" value="TMQ72088.1"/>
    <property type="molecule type" value="Genomic_DNA"/>
</dbReference>
<evidence type="ECO:0000313" key="3">
    <source>
        <dbReference type="Proteomes" id="UP000319771"/>
    </source>
</evidence>
<keyword evidence="1" id="KW-0812">Transmembrane</keyword>
<feature type="transmembrane region" description="Helical" evidence="1">
    <location>
        <begin position="123"/>
        <end position="146"/>
    </location>
</feature>
<accession>A0A538U876</accession>
<name>A0A538U876_UNCEI</name>
<reference evidence="2 3" key="1">
    <citation type="journal article" date="2019" name="Nat. Microbiol.">
        <title>Mediterranean grassland soil C-N compound turnover is dependent on rainfall and depth, and is mediated by genomically divergent microorganisms.</title>
        <authorList>
            <person name="Diamond S."/>
            <person name="Andeer P.F."/>
            <person name="Li Z."/>
            <person name="Crits-Christoph A."/>
            <person name="Burstein D."/>
            <person name="Anantharaman K."/>
            <person name="Lane K.R."/>
            <person name="Thomas B.C."/>
            <person name="Pan C."/>
            <person name="Northen T.R."/>
            <person name="Banfield J.F."/>
        </authorList>
    </citation>
    <scope>NUCLEOTIDE SEQUENCE [LARGE SCALE GENOMIC DNA]</scope>
    <source>
        <strain evidence="2">WS_11</strain>
    </source>
</reference>